<evidence type="ECO:0000313" key="1">
    <source>
        <dbReference type="EMBL" id="GME33988.1"/>
    </source>
</evidence>
<protein>
    <submittedName>
        <fullName evidence="1">Uncharacterized protein</fullName>
    </submittedName>
</protein>
<evidence type="ECO:0000313" key="2">
    <source>
        <dbReference type="Proteomes" id="UP001165186"/>
    </source>
</evidence>
<reference evidence="1" key="1">
    <citation type="submission" date="2024-09" db="EMBL/GenBank/DDBJ databases">
        <title>Draft Genome Sequences of Neofusicoccum parvum.</title>
        <authorList>
            <person name="Ashida A."/>
            <person name="Camagna M."/>
            <person name="Tanaka A."/>
            <person name="Takemoto D."/>
        </authorList>
    </citation>
    <scope>NUCLEOTIDE SEQUENCE</scope>
    <source>
        <strain evidence="1">PPO83</strain>
    </source>
</reference>
<sequence length="565" mass="63569">MPRLYEDDTLQKHQNEIFTTARDPLPIALPPGLDEIVFSRFCEDVRALVGDEHFHRGQDIFHFSDPFYMGQEQYIPSAGVRPGSVAEIQSVLKIANEYHVPLWVCSRGKNLGYGGPSPRVKGSVVVMLHRMDKILEMNEKMAYMVVEPGVTFFDVYHFAREHKLKVWPSVPGLGWGSVLGNTLDRGIGYTSMGDHHNFICGMEVVLPDGEIVRTGQWAISDSKTAHVCKMSYGPQIDGLFVQSNLGVVTKLALWVQPQPQTCMSIQIHAEEPEDLPKLIDILGRLYREGILQNDPNVVNVMNYAALRIQRAEYHSGPGPLTAEELKRLQRDLNGGYWLSTFHFYGTKAMVLARYEELKRSFDADFPEARIESELYEGADGMLVDAEEVRVRSQGAGVPSMQYATTTAFNLPLDGSGFGAHCDVSPIMPQDGKLVWEWFQEARRIVEVNGFDVFVGGHIFFKHVVFLHPFLYNRNDPQHLDVAKKLSLDLIKKAKELGYASYRSHLEFMDDIQGVFDFNNGAYRRFVERLKGCVDPNGVLSPGKQGIWPQKGSPTKSGNALQTSKI</sequence>
<gene>
    <name evidence="1" type="primary">g1208</name>
    <name evidence="1" type="ORF">NpPPO83_00001208</name>
</gene>
<comment type="caution">
    <text evidence="1">The sequence shown here is derived from an EMBL/GenBank/DDBJ whole genome shotgun (WGS) entry which is preliminary data.</text>
</comment>
<name>A0ACB5SBQ2_9PEZI</name>
<dbReference type="Proteomes" id="UP001165186">
    <property type="component" value="Unassembled WGS sequence"/>
</dbReference>
<accession>A0ACB5SBQ2</accession>
<organism evidence="1 2">
    <name type="scientific">Neofusicoccum parvum</name>
    <dbReference type="NCBI Taxonomy" id="310453"/>
    <lineage>
        <taxon>Eukaryota</taxon>
        <taxon>Fungi</taxon>
        <taxon>Dikarya</taxon>
        <taxon>Ascomycota</taxon>
        <taxon>Pezizomycotina</taxon>
        <taxon>Dothideomycetes</taxon>
        <taxon>Dothideomycetes incertae sedis</taxon>
        <taxon>Botryosphaeriales</taxon>
        <taxon>Botryosphaeriaceae</taxon>
        <taxon>Neofusicoccum</taxon>
    </lineage>
</organism>
<dbReference type="EMBL" id="BSXG01000066">
    <property type="protein sequence ID" value="GME33988.1"/>
    <property type="molecule type" value="Genomic_DNA"/>
</dbReference>
<keyword evidence="2" id="KW-1185">Reference proteome</keyword>
<proteinExistence type="predicted"/>